<evidence type="ECO:0000313" key="2">
    <source>
        <dbReference type="Proteomes" id="UP001501057"/>
    </source>
</evidence>
<reference evidence="1 2" key="1">
    <citation type="journal article" date="2019" name="Int. J. Syst. Evol. Microbiol.">
        <title>The Global Catalogue of Microorganisms (GCM) 10K type strain sequencing project: providing services to taxonomists for standard genome sequencing and annotation.</title>
        <authorList>
            <consortium name="The Broad Institute Genomics Platform"/>
            <consortium name="The Broad Institute Genome Sequencing Center for Infectious Disease"/>
            <person name="Wu L."/>
            <person name="Ma J."/>
        </authorList>
    </citation>
    <scope>NUCLEOTIDE SEQUENCE [LARGE SCALE GENOMIC DNA]</scope>
    <source>
        <strain evidence="1 2">JCM 13518</strain>
    </source>
</reference>
<protein>
    <submittedName>
        <fullName evidence="1">Uncharacterized protein</fullName>
    </submittedName>
</protein>
<keyword evidence="2" id="KW-1185">Reference proteome</keyword>
<dbReference type="EMBL" id="BAAAME010000002">
    <property type="protein sequence ID" value="GAA1726184.1"/>
    <property type="molecule type" value="Genomic_DNA"/>
</dbReference>
<proteinExistence type="predicted"/>
<sequence>MSSDDDLVLQFIPALVAILLNAEREKGSPLAEEEVLEIRDGATCMRLPRSSAEAVAAQRGYDDLDPERVWEQWQSVRTQFED</sequence>
<name>A0ABN2JGF6_9ACTN</name>
<gene>
    <name evidence="1" type="ORF">GCM10009710_03580</name>
</gene>
<dbReference type="Proteomes" id="UP001501057">
    <property type="component" value="Unassembled WGS sequence"/>
</dbReference>
<organism evidence="1 2">
    <name type="scientific">Aeromicrobium alkaliterrae</name>
    <dbReference type="NCBI Taxonomy" id="302168"/>
    <lineage>
        <taxon>Bacteria</taxon>
        <taxon>Bacillati</taxon>
        <taxon>Actinomycetota</taxon>
        <taxon>Actinomycetes</taxon>
        <taxon>Propionibacteriales</taxon>
        <taxon>Nocardioidaceae</taxon>
        <taxon>Aeromicrobium</taxon>
    </lineage>
</organism>
<accession>A0ABN2JGF6</accession>
<comment type="caution">
    <text evidence="1">The sequence shown here is derived from an EMBL/GenBank/DDBJ whole genome shotgun (WGS) entry which is preliminary data.</text>
</comment>
<dbReference type="RefSeq" id="WP_344197112.1">
    <property type="nucleotide sequence ID" value="NZ_BAAAME010000002.1"/>
</dbReference>
<evidence type="ECO:0000313" key="1">
    <source>
        <dbReference type="EMBL" id="GAA1726184.1"/>
    </source>
</evidence>